<keyword evidence="2" id="KW-0472">Membrane</keyword>
<dbReference type="AlphaFoldDB" id="A0A0B1Q7K2"/>
<dbReference type="GO" id="GO:0003824">
    <property type="term" value="F:catalytic activity"/>
    <property type="evidence" value="ECO:0007669"/>
    <property type="project" value="InterPro"/>
</dbReference>
<dbReference type="Proteomes" id="UP000030826">
    <property type="component" value="Unassembled WGS sequence"/>
</dbReference>
<feature type="region of interest" description="Disordered" evidence="1">
    <location>
        <begin position="327"/>
        <end position="362"/>
    </location>
</feature>
<proteinExistence type="predicted"/>
<dbReference type="RefSeq" id="WP_039188213.1">
    <property type="nucleotide sequence ID" value="NZ_JRFJ01000001.1"/>
</dbReference>
<organism evidence="4 5">
    <name type="scientific">Aureimonas altamirensis</name>
    <dbReference type="NCBI Taxonomy" id="370622"/>
    <lineage>
        <taxon>Bacteria</taxon>
        <taxon>Pseudomonadati</taxon>
        <taxon>Pseudomonadota</taxon>
        <taxon>Alphaproteobacteria</taxon>
        <taxon>Hyphomicrobiales</taxon>
        <taxon>Aurantimonadaceae</taxon>
        <taxon>Aureimonas</taxon>
    </lineage>
</organism>
<accession>A0A0B1Q7K2</accession>
<evidence type="ECO:0000256" key="2">
    <source>
        <dbReference type="SAM" id="Phobius"/>
    </source>
</evidence>
<dbReference type="Gene3D" id="3.60.10.10">
    <property type="entry name" value="Endonuclease/exonuclease/phosphatase"/>
    <property type="match status" value="1"/>
</dbReference>
<feature type="transmembrane region" description="Helical" evidence="2">
    <location>
        <begin position="63"/>
        <end position="82"/>
    </location>
</feature>
<gene>
    <name evidence="4" type="ORF">LA66_01410</name>
</gene>
<evidence type="ECO:0000259" key="3">
    <source>
        <dbReference type="Pfam" id="PF03372"/>
    </source>
</evidence>
<keyword evidence="2" id="KW-1133">Transmembrane helix</keyword>
<dbReference type="SUPFAM" id="SSF56219">
    <property type="entry name" value="DNase I-like"/>
    <property type="match status" value="1"/>
</dbReference>
<dbReference type="InterPro" id="IPR036691">
    <property type="entry name" value="Endo/exonu/phosph_ase_sf"/>
</dbReference>
<evidence type="ECO:0000313" key="5">
    <source>
        <dbReference type="Proteomes" id="UP000030826"/>
    </source>
</evidence>
<dbReference type="Pfam" id="PF03372">
    <property type="entry name" value="Exo_endo_phos"/>
    <property type="match status" value="1"/>
</dbReference>
<comment type="caution">
    <text evidence="4">The sequence shown here is derived from an EMBL/GenBank/DDBJ whole genome shotgun (WGS) entry which is preliminary data.</text>
</comment>
<name>A0A0B1Q7K2_9HYPH</name>
<dbReference type="STRING" id="370622.LA66_01410"/>
<dbReference type="OrthoDB" id="9796594at2"/>
<feature type="domain" description="Endonuclease/exonuclease/phosphatase" evidence="3">
    <location>
        <begin position="106"/>
        <end position="311"/>
    </location>
</feature>
<dbReference type="EMBL" id="JRFJ01000001">
    <property type="protein sequence ID" value="KHJ55356.1"/>
    <property type="molecule type" value="Genomic_DNA"/>
</dbReference>
<evidence type="ECO:0000256" key="1">
    <source>
        <dbReference type="SAM" id="MobiDB-lite"/>
    </source>
</evidence>
<feature type="compositionally biased region" description="Basic and acidic residues" evidence="1">
    <location>
        <begin position="339"/>
        <end position="356"/>
    </location>
</feature>
<keyword evidence="2" id="KW-0812">Transmembrane</keyword>
<evidence type="ECO:0000313" key="4">
    <source>
        <dbReference type="EMBL" id="KHJ55356.1"/>
    </source>
</evidence>
<sequence length="362" mass="40471">MSWGIVLACLTLVLVIATALSFLRVAHGFVRVFSFPRLQVLLATLVLLAFSILMPADGWISPVASACLVAVAIAQIVPIVQFTPLKKAQSQDFDGPDDDPSVVSILSFNVKQSNRHYDKALAVAAAADADIALFMEVDSGWAKGLEPLADRYDHVVSHPLDNSYGMILYSRLPLSDVAVRELVMDDIPSITATVSLRNQDRFRLYCVHPEPPVPVVDSYGRDAELVTVAGLVRDDTLPCIVTGDLNDVAWSHTTRLFQRISRLLDPRVGRGFYSTFDARFFFIRWPLDHLFHDARFRLAGIRRLDRAGSDHFPILFRLALGKVEMAGERPEQMDEADREEARELRREGVKLERDPVGTDWES</sequence>
<reference evidence="4 5" key="1">
    <citation type="submission" date="2014-09" db="EMBL/GenBank/DDBJ databases">
        <title>Isolation and characterization of Aurantimonas altamirensis ON-56566 from clinical sample following a dog bite.</title>
        <authorList>
            <person name="Eshaghi A."/>
            <person name="Li A."/>
            <person name="Shahinas D."/>
            <person name="Bahn P."/>
            <person name="Kus J.V."/>
            <person name="Patel S.N."/>
        </authorList>
    </citation>
    <scope>NUCLEOTIDE SEQUENCE [LARGE SCALE GENOMIC DNA]</scope>
    <source>
        <strain evidence="4 5">ON-56566</strain>
    </source>
</reference>
<dbReference type="InterPro" id="IPR005135">
    <property type="entry name" value="Endo/exonuclease/phosphatase"/>
</dbReference>
<protein>
    <recommendedName>
        <fullName evidence="3">Endonuclease/exonuclease/phosphatase domain-containing protein</fullName>
    </recommendedName>
</protein>
<feature type="transmembrane region" description="Helical" evidence="2">
    <location>
        <begin position="38"/>
        <end position="56"/>
    </location>
</feature>